<dbReference type="InterPro" id="IPR011250">
    <property type="entry name" value="OMP/PagP_B-barrel"/>
</dbReference>
<feature type="signal peptide" evidence="2">
    <location>
        <begin position="1"/>
        <end position="26"/>
    </location>
</feature>
<dbReference type="KEGG" id="scor:J3U87_16065"/>
<dbReference type="Gene3D" id="2.40.160.20">
    <property type="match status" value="1"/>
</dbReference>
<keyword evidence="1 2" id="KW-0732">Signal</keyword>
<gene>
    <name evidence="4" type="ORF">J3U87_16065</name>
</gene>
<feature type="domain" description="Outer membrane protein beta-barrel" evidence="3">
    <location>
        <begin position="16"/>
        <end position="233"/>
    </location>
</feature>
<evidence type="ECO:0000256" key="2">
    <source>
        <dbReference type="SAM" id="SignalP"/>
    </source>
</evidence>
<organism evidence="4 5">
    <name type="scientific">Sulfidibacter corallicola</name>
    <dbReference type="NCBI Taxonomy" id="2818388"/>
    <lineage>
        <taxon>Bacteria</taxon>
        <taxon>Pseudomonadati</taxon>
        <taxon>Acidobacteriota</taxon>
        <taxon>Holophagae</taxon>
        <taxon>Acanthopleuribacterales</taxon>
        <taxon>Acanthopleuribacteraceae</taxon>
        <taxon>Sulfidibacter</taxon>
    </lineage>
</organism>
<accession>A0A8A4U5F4</accession>
<dbReference type="Pfam" id="PF13505">
    <property type="entry name" value="OMP_b-brl"/>
    <property type="match status" value="1"/>
</dbReference>
<dbReference type="RefSeq" id="WP_237384065.1">
    <property type="nucleotide sequence ID" value="NZ_CP071793.1"/>
</dbReference>
<sequence length="251" mass="28283">MSPLKYVPTTFLFGVLVLLFPASALAQKNDYFDRTNLVYLEFNFGSNDPDDNGDIYDFLENESTFDRDDLDGFAFDFKVYYQLNNRISLGGAVTAYEEDTTAENLDFVDINGHPIFNTTTLDTTWIGGQIIWTPFGAGETFGTRGWAPKFFVPYLSAGVGFKVWEFHQDGEFVDQTDPNDPFIFADRFESDGEAFSTRLGAGFRLNLHKNVDLNFQLQRDWGEDDLEGSFIGFGELDLGSQSGFVGVTIRL</sequence>
<dbReference type="AlphaFoldDB" id="A0A8A4U5F4"/>
<keyword evidence="5" id="KW-1185">Reference proteome</keyword>
<evidence type="ECO:0000256" key="1">
    <source>
        <dbReference type="ARBA" id="ARBA00022729"/>
    </source>
</evidence>
<name>A0A8A4U5F4_SULCO</name>
<protein>
    <submittedName>
        <fullName evidence="4">Outer membrane beta-barrel protein</fullName>
    </submittedName>
</protein>
<evidence type="ECO:0000313" key="4">
    <source>
        <dbReference type="EMBL" id="QTD53965.1"/>
    </source>
</evidence>
<proteinExistence type="predicted"/>
<dbReference type="SUPFAM" id="SSF56925">
    <property type="entry name" value="OMPA-like"/>
    <property type="match status" value="1"/>
</dbReference>
<dbReference type="InterPro" id="IPR027385">
    <property type="entry name" value="Beta-barrel_OMP"/>
</dbReference>
<evidence type="ECO:0000259" key="3">
    <source>
        <dbReference type="Pfam" id="PF13505"/>
    </source>
</evidence>
<dbReference type="EMBL" id="CP071793">
    <property type="protein sequence ID" value="QTD53965.1"/>
    <property type="molecule type" value="Genomic_DNA"/>
</dbReference>
<feature type="chain" id="PRO_5035320187" evidence="2">
    <location>
        <begin position="27"/>
        <end position="251"/>
    </location>
</feature>
<dbReference type="Proteomes" id="UP000663929">
    <property type="component" value="Chromosome"/>
</dbReference>
<evidence type="ECO:0000313" key="5">
    <source>
        <dbReference type="Proteomes" id="UP000663929"/>
    </source>
</evidence>
<reference evidence="4" key="1">
    <citation type="submission" date="2021-03" db="EMBL/GenBank/DDBJ databases">
        <title>Acanthopleuribacteraceae sp. M133.</title>
        <authorList>
            <person name="Wang G."/>
        </authorList>
    </citation>
    <scope>NUCLEOTIDE SEQUENCE</scope>
    <source>
        <strain evidence="4">M133</strain>
    </source>
</reference>